<dbReference type="Gene3D" id="2.30.40.10">
    <property type="entry name" value="Urease, subunit C, domain 1"/>
    <property type="match status" value="1"/>
</dbReference>
<evidence type="ECO:0000313" key="7">
    <source>
        <dbReference type="EMBL" id="MFC5452859.1"/>
    </source>
</evidence>
<evidence type="ECO:0000313" key="8">
    <source>
        <dbReference type="Proteomes" id="UP001596044"/>
    </source>
</evidence>
<evidence type="ECO:0000256" key="3">
    <source>
        <dbReference type="ARBA" id="ARBA00022801"/>
    </source>
</evidence>
<comment type="caution">
    <text evidence="7">The sequence shown here is derived from an EMBL/GenBank/DDBJ whole genome shotgun (WGS) entry which is preliminary data.</text>
</comment>
<protein>
    <submittedName>
        <fullName evidence="7">N-acetylglucosamine-6-phosphate deacetylase</fullName>
        <ecNumber evidence="7">3.5.1.25</ecNumber>
    </submittedName>
</protein>
<keyword evidence="8" id="KW-1185">Reference proteome</keyword>
<dbReference type="CDD" id="cd00854">
    <property type="entry name" value="NagA"/>
    <property type="match status" value="1"/>
</dbReference>
<feature type="domain" description="Amidohydrolase-related" evidence="6">
    <location>
        <begin position="56"/>
        <end position="381"/>
    </location>
</feature>
<comment type="similarity">
    <text evidence="1 5">Belongs to the metallo-dependent hydrolases superfamily. NagA family.</text>
</comment>
<evidence type="ECO:0000256" key="2">
    <source>
        <dbReference type="ARBA" id="ARBA00022723"/>
    </source>
</evidence>
<reference evidence="8" key="1">
    <citation type="journal article" date="2019" name="Int. J. Syst. Evol. Microbiol.">
        <title>The Global Catalogue of Microorganisms (GCM) 10K type strain sequencing project: providing services to taxonomists for standard genome sequencing and annotation.</title>
        <authorList>
            <consortium name="The Broad Institute Genomics Platform"/>
            <consortium name="The Broad Institute Genome Sequencing Center for Infectious Disease"/>
            <person name="Wu L."/>
            <person name="Ma J."/>
        </authorList>
    </citation>
    <scope>NUCLEOTIDE SEQUENCE [LARGE SCALE GENOMIC DNA]</scope>
    <source>
        <strain evidence="8">KACC 11904</strain>
    </source>
</reference>
<keyword evidence="3 5" id="KW-0378">Hydrolase</keyword>
<dbReference type="EMBL" id="JBHSMJ010000065">
    <property type="protein sequence ID" value="MFC5452859.1"/>
    <property type="molecule type" value="Genomic_DNA"/>
</dbReference>
<dbReference type="InterPro" id="IPR006680">
    <property type="entry name" value="Amidohydro-rel"/>
</dbReference>
<dbReference type="Pfam" id="PF01979">
    <property type="entry name" value="Amidohydro_1"/>
    <property type="match status" value="1"/>
</dbReference>
<evidence type="ECO:0000259" key="6">
    <source>
        <dbReference type="Pfam" id="PF01979"/>
    </source>
</evidence>
<gene>
    <name evidence="7" type="primary">nagA</name>
    <name evidence="7" type="ORF">ACFPOG_32125</name>
</gene>
<evidence type="ECO:0000256" key="5">
    <source>
        <dbReference type="PIRNR" id="PIRNR038994"/>
    </source>
</evidence>
<dbReference type="Proteomes" id="UP001596044">
    <property type="component" value="Unassembled WGS sequence"/>
</dbReference>
<dbReference type="InterPro" id="IPR011059">
    <property type="entry name" value="Metal-dep_hydrolase_composite"/>
</dbReference>
<dbReference type="InterPro" id="IPR032466">
    <property type="entry name" value="Metal_Hydrolase"/>
</dbReference>
<dbReference type="NCBIfam" id="TIGR00221">
    <property type="entry name" value="nagA"/>
    <property type="match status" value="1"/>
</dbReference>
<dbReference type="Gene3D" id="3.20.20.140">
    <property type="entry name" value="Metal-dependent hydrolases"/>
    <property type="match status" value="1"/>
</dbReference>
<proteinExistence type="inferred from homology"/>
<evidence type="ECO:0000256" key="1">
    <source>
        <dbReference type="ARBA" id="ARBA00010716"/>
    </source>
</evidence>
<dbReference type="RefSeq" id="WP_270879122.1">
    <property type="nucleotide sequence ID" value="NZ_JAQFVF010000023.1"/>
</dbReference>
<sequence>MEDQLTAYINATVYTPQGVLQEGRMIVNQAGAIVAVGDIELALPDGVDIVDLTGCTVLPGFIDVHVHGGGGHQMMDGTYEGLDGMSRYHAAHGTTSFLATTGTDAQDRLCRALANAAAGINQGVSGAEVLGIHLEGPYIDFKRSGAQKRDYIRLPQRDELALFLAAAEDHIKLVTLAPEVEGGMETVRWLIERGITVSIGHSNATYEEVCEAVALGARHTTHHFNGMSPFHHREPGVAGAGLMLPQLTTELIADGIHVHPAAAKFLFQTKGAANVCMITDAVRCAGMPDGIYGHVKVENGTVTLLDGSSLAGSTLTTIQAFRNMLEFTGLPPEAILPSLTEVPARQIGVSERKGSIAPGKDADFLVTDARWDIHSTFVKGKKVYGR</sequence>
<dbReference type="GO" id="GO:0008448">
    <property type="term" value="F:N-acetylglucosamine-6-phosphate deacetylase activity"/>
    <property type="evidence" value="ECO:0007669"/>
    <property type="project" value="UniProtKB-EC"/>
</dbReference>
<dbReference type="PANTHER" id="PTHR11113">
    <property type="entry name" value="N-ACETYLGLUCOSAMINE-6-PHOSPHATE DEACETYLASE"/>
    <property type="match status" value="1"/>
</dbReference>
<dbReference type="SUPFAM" id="SSF51556">
    <property type="entry name" value="Metallo-dependent hydrolases"/>
    <property type="match status" value="1"/>
</dbReference>
<dbReference type="PANTHER" id="PTHR11113:SF14">
    <property type="entry name" value="N-ACETYLGLUCOSAMINE-6-PHOSPHATE DEACETYLASE"/>
    <property type="match status" value="1"/>
</dbReference>
<dbReference type="EC" id="3.5.1.25" evidence="7"/>
<dbReference type="SUPFAM" id="SSF51338">
    <property type="entry name" value="Composite domain of metallo-dependent hydrolases"/>
    <property type="match status" value="1"/>
</dbReference>
<keyword evidence="2" id="KW-0479">Metal-binding</keyword>
<name>A0ABW0KHE5_9BACL</name>
<keyword evidence="4 5" id="KW-0119">Carbohydrate metabolism</keyword>
<organism evidence="7 8">
    <name type="scientific">Paenibacillus aestuarii</name>
    <dbReference type="NCBI Taxonomy" id="516965"/>
    <lineage>
        <taxon>Bacteria</taxon>
        <taxon>Bacillati</taxon>
        <taxon>Bacillota</taxon>
        <taxon>Bacilli</taxon>
        <taxon>Bacillales</taxon>
        <taxon>Paenibacillaceae</taxon>
        <taxon>Paenibacillus</taxon>
    </lineage>
</organism>
<accession>A0ABW0KHE5</accession>
<evidence type="ECO:0000256" key="4">
    <source>
        <dbReference type="ARBA" id="ARBA00023277"/>
    </source>
</evidence>
<dbReference type="PIRSF" id="PIRSF038994">
    <property type="entry name" value="NagA"/>
    <property type="match status" value="1"/>
</dbReference>
<dbReference type="InterPro" id="IPR003764">
    <property type="entry name" value="GlcNAc_6-P_deAcase"/>
</dbReference>